<reference evidence="10 11" key="1">
    <citation type="submission" date="2020-10" db="EMBL/GenBank/DDBJ databases">
        <title>Aquamicrobium zhengzhouensis sp. nov., a exopolysaccharide producing bacterium isolated from farmland soil.</title>
        <authorList>
            <person name="Wang X."/>
        </authorList>
    </citation>
    <scope>NUCLEOTIDE SEQUENCE [LARGE SCALE GENOMIC DNA]</scope>
    <source>
        <strain evidence="11">cd-1</strain>
    </source>
</reference>
<evidence type="ECO:0000256" key="7">
    <source>
        <dbReference type="ARBA" id="ARBA00023136"/>
    </source>
</evidence>
<evidence type="ECO:0000256" key="8">
    <source>
        <dbReference type="SAM" id="Phobius"/>
    </source>
</evidence>
<feature type="transmembrane region" description="Helical" evidence="8">
    <location>
        <begin position="257"/>
        <end position="275"/>
    </location>
</feature>
<comment type="caution">
    <text evidence="10">The sequence shown here is derived from an EMBL/GenBank/DDBJ whole genome shotgun (WGS) entry which is preliminary data.</text>
</comment>
<comment type="subcellular location">
    <subcellularLocation>
        <location evidence="1">Cell membrane</location>
        <topology evidence="1">Multi-pass membrane protein</topology>
    </subcellularLocation>
</comment>
<keyword evidence="11" id="KW-1185">Reference proteome</keyword>
<feature type="transmembrane region" description="Helical" evidence="8">
    <location>
        <begin position="23"/>
        <end position="41"/>
    </location>
</feature>
<feature type="transmembrane region" description="Helical" evidence="8">
    <location>
        <begin position="224"/>
        <end position="245"/>
    </location>
</feature>
<feature type="transmembrane region" description="Helical" evidence="8">
    <location>
        <begin position="53"/>
        <end position="74"/>
    </location>
</feature>
<dbReference type="PANTHER" id="PTHR22911">
    <property type="entry name" value="ACYL-MALONYL CONDENSING ENZYME-RELATED"/>
    <property type="match status" value="1"/>
</dbReference>
<keyword evidence="7 8" id="KW-0472">Membrane</keyword>
<organism evidence="10 11">
    <name type="scientific">Aquamicrobium zhengzhouense</name>
    <dbReference type="NCBI Taxonomy" id="2781738"/>
    <lineage>
        <taxon>Bacteria</taxon>
        <taxon>Pseudomonadati</taxon>
        <taxon>Pseudomonadota</taxon>
        <taxon>Alphaproteobacteria</taxon>
        <taxon>Hyphomicrobiales</taxon>
        <taxon>Phyllobacteriaceae</taxon>
        <taxon>Aquamicrobium</taxon>
    </lineage>
</organism>
<evidence type="ECO:0000313" key="10">
    <source>
        <dbReference type="EMBL" id="MBI1620243.1"/>
    </source>
</evidence>
<dbReference type="InterPro" id="IPR004626">
    <property type="entry name" value="RarD"/>
</dbReference>
<evidence type="ECO:0000256" key="4">
    <source>
        <dbReference type="ARBA" id="ARBA00022475"/>
    </source>
</evidence>
<protein>
    <submittedName>
        <fullName evidence="10">EamA family transporter RarD</fullName>
    </submittedName>
</protein>
<evidence type="ECO:0000259" key="9">
    <source>
        <dbReference type="Pfam" id="PF00892"/>
    </source>
</evidence>
<keyword evidence="6 8" id="KW-1133">Transmembrane helix</keyword>
<evidence type="ECO:0000256" key="2">
    <source>
        <dbReference type="ARBA" id="ARBA00007362"/>
    </source>
</evidence>
<feature type="transmembrane region" description="Helical" evidence="8">
    <location>
        <begin position="165"/>
        <end position="181"/>
    </location>
</feature>
<dbReference type="NCBIfam" id="TIGR00688">
    <property type="entry name" value="rarD"/>
    <property type="match status" value="1"/>
</dbReference>
<dbReference type="Proteomes" id="UP000601789">
    <property type="component" value="Unassembled WGS sequence"/>
</dbReference>
<evidence type="ECO:0000256" key="1">
    <source>
        <dbReference type="ARBA" id="ARBA00004651"/>
    </source>
</evidence>
<proteinExistence type="inferred from homology"/>
<feature type="transmembrane region" description="Helical" evidence="8">
    <location>
        <begin position="281"/>
        <end position="302"/>
    </location>
</feature>
<dbReference type="InterPro" id="IPR000620">
    <property type="entry name" value="EamA_dom"/>
</dbReference>
<dbReference type="EMBL" id="JADGMQ010000003">
    <property type="protein sequence ID" value="MBI1620243.1"/>
    <property type="molecule type" value="Genomic_DNA"/>
</dbReference>
<evidence type="ECO:0000313" key="11">
    <source>
        <dbReference type="Proteomes" id="UP000601789"/>
    </source>
</evidence>
<dbReference type="SUPFAM" id="SSF103481">
    <property type="entry name" value="Multidrug resistance efflux transporter EmrE"/>
    <property type="match status" value="2"/>
</dbReference>
<name>A0ABS0SCU6_9HYPH</name>
<dbReference type="RefSeq" id="WP_198475423.1">
    <property type="nucleotide sequence ID" value="NZ_JADGMQ010000003.1"/>
</dbReference>
<evidence type="ECO:0000256" key="3">
    <source>
        <dbReference type="ARBA" id="ARBA00022448"/>
    </source>
</evidence>
<feature type="domain" description="EamA" evidence="9">
    <location>
        <begin position="22"/>
        <end position="158"/>
    </location>
</feature>
<keyword evidence="4" id="KW-1003">Cell membrane</keyword>
<dbReference type="PANTHER" id="PTHR22911:SF137">
    <property type="entry name" value="SOLUTE CARRIER FAMILY 35 MEMBER G2-RELATED"/>
    <property type="match status" value="1"/>
</dbReference>
<comment type="similarity">
    <text evidence="2">Belongs to the EamA transporter family.</text>
</comment>
<feature type="domain" description="EamA" evidence="9">
    <location>
        <begin position="168"/>
        <end position="296"/>
    </location>
</feature>
<feature type="transmembrane region" description="Helical" evidence="8">
    <location>
        <begin position="118"/>
        <end position="135"/>
    </location>
</feature>
<accession>A0ABS0SCU6</accession>
<feature type="transmembrane region" description="Helical" evidence="8">
    <location>
        <begin position="142"/>
        <end position="159"/>
    </location>
</feature>
<gene>
    <name evidence="10" type="primary">rarD</name>
    <name evidence="10" type="ORF">IOD40_06145</name>
</gene>
<feature type="transmembrane region" description="Helical" evidence="8">
    <location>
        <begin position="193"/>
        <end position="212"/>
    </location>
</feature>
<keyword evidence="3" id="KW-0813">Transport</keyword>
<keyword evidence="5 8" id="KW-0812">Transmembrane</keyword>
<dbReference type="Pfam" id="PF00892">
    <property type="entry name" value="EamA"/>
    <property type="match status" value="2"/>
</dbReference>
<sequence>MQEQLKLAPAAEGQSGSADARRGFFYAFSAYLLWGFLPLYMKAVSHIPPIEIVAHRVVWSVPVAGLVLLLLGRTGDIKTAFQQPRTLMMAALTAGIITVNWGVYVWAIAADRAVETALGYYINPLVSMMFGALFLKERFTRLQLVALLLATSAVVVLTVDAGGLPWVSLILAFSFAIYGFLRKTLPVGPSQGFFLEVLILSVPCLAYLIWLQTRGEGHFLDNNYNMLMLLASGVVTAVPLILFAFGAKLLRISTIGIMQYIAPTMIALIGVFVFGEPFGTGRMIAFALIVSALALYTWSMLFGQKPAITSDR</sequence>
<evidence type="ECO:0000256" key="5">
    <source>
        <dbReference type="ARBA" id="ARBA00022692"/>
    </source>
</evidence>
<evidence type="ECO:0000256" key="6">
    <source>
        <dbReference type="ARBA" id="ARBA00022989"/>
    </source>
</evidence>
<feature type="transmembrane region" description="Helical" evidence="8">
    <location>
        <begin position="86"/>
        <end position="106"/>
    </location>
</feature>
<dbReference type="InterPro" id="IPR037185">
    <property type="entry name" value="EmrE-like"/>
</dbReference>